<protein>
    <submittedName>
        <fullName evidence="1">Uncharacterized protein</fullName>
    </submittedName>
</protein>
<dbReference type="EMBL" id="JAPTMU010000081">
    <property type="protein sequence ID" value="KAJ4922217.1"/>
    <property type="molecule type" value="Genomic_DNA"/>
</dbReference>
<evidence type="ECO:0000313" key="1">
    <source>
        <dbReference type="EMBL" id="KAJ4922217.1"/>
    </source>
</evidence>
<sequence>MFVSRFLCRASHRINTCGPVWCVASRFSTQPPAKDASVRYSLGRPVLSLRLPAGGLGRFTLTPMLTTVGDLLSEITAKDPGVQSASLLNGGMTVFLQLCEQNVAEHLRHEEEESLRDITEAEEEDSRRLWVRKKVFGEERISCEQVKS</sequence>
<comment type="caution">
    <text evidence="1">The sequence shown here is derived from an EMBL/GenBank/DDBJ whole genome shotgun (WGS) entry which is preliminary data.</text>
</comment>
<accession>A0AAD6ACF2</accession>
<reference evidence="1" key="1">
    <citation type="submission" date="2022-11" db="EMBL/GenBank/DDBJ databases">
        <title>Chromosome-level genome of Pogonophryne albipinna.</title>
        <authorList>
            <person name="Jo E."/>
        </authorList>
    </citation>
    <scope>NUCLEOTIDE SEQUENCE</scope>
    <source>
        <strain evidence="1">SGF0006</strain>
        <tissue evidence="1">Muscle</tissue>
    </source>
</reference>
<dbReference type="Proteomes" id="UP001219934">
    <property type="component" value="Unassembled WGS sequence"/>
</dbReference>
<dbReference type="AlphaFoldDB" id="A0AAD6ACF2"/>
<gene>
    <name evidence="1" type="ORF">JOQ06_026125</name>
</gene>
<keyword evidence="2" id="KW-1185">Reference proteome</keyword>
<name>A0AAD6ACF2_9TELE</name>
<proteinExistence type="predicted"/>
<evidence type="ECO:0000313" key="2">
    <source>
        <dbReference type="Proteomes" id="UP001219934"/>
    </source>
</evidence>
<organism evidence="1 2">
    <name type="scientific">Pogonophryne albipinna</name>
    <dbReference type="NCBI Taxonomy" id="1090488"/>
    <lineage>
        <taxon>Eukaryota</taxon>
        <taxon>Metazoa</taxon>
        <taxon>Chordata</taxon>
        <taxon>Craniata</taxon>
        <taxon>Vertebrata</taxon>
        <taxon>Euteleostomi</taxon>
        <taxon>Actinopterygii</taxon>
        <taxon>Neopterygii</taxon>
        <taxon>Teleostei</taxon>
        <taxon>Neoteleostei</taxon>
        <taxon>Acanthomorphata</taxon>
        <taxon>Eupercaria</taxon>
        <taxon>Perciformes</taxon>
        <taxon>Notothenioidei</taxon>
        <taxon>Pogonophryne</taxon>
    </lineage>
</organism>